<dbReference type="InterPro" id="IPR051011">
    <property type="entry name" value="Metal_resp_trans_reg"/>
</dbReference>
<dbReference type="OrthoDB" id="9790747at2"/>
<reference evidence="7" key="1">
    <citation type="submission" date="2017-03" db="EMBL/GenBank/DDBJ databases">
        <title>FDA dAtabase for Regulatory Grade micrObial Sequences (FDA-ARGOS): Supporting development and validation of Infectious Disease Dx tests.</title>
        <authorList>
            <person name="Minogue T."/>
            <person name="Wolcott M."/>
            <person name="Wasieloski L."/>
            <person name="Aguilar W."/>
            <person name="Moore D."/>
            <person name="Tallon L."/>
            <person name="Sadzewicz L."/>
            <person name="Sengamalay N."/>
            <person name="Ott S."/>
            <person name="Godinez A."/>
            <person name="Nagaraj S."/>
            <person name="Nadendla S."/>
            <person name="Geyer C."/>
            <person name="Sichtig H."/>
        </authorList>
    </citation>
    <scope>NUCLEOTIDE SEQUENCE [LARGE SCALE GENOMIC DNA]</scope>
    <source>
        <strain evidence="7">FDAARGOS_252</strain>
    </source>
</reference>
<keyword evidence="7" id="KW-1185">Reference proteome</keyword>
<evidence type="ECO:0000256" key="1">
    <source>
        <dbReference type="ARBA" id="ARBA00023015"/>
    </source>
</evidence>
<evidence type="ECO:0000259" key="4">
    <source>
        <dbReference type="PROSITE" id="PS50987"/>
    </source>
</evidence>
<dbReference type="Pfam" id="PF01022">
    <property type="entry name" value="HTH_5"/>
    <property type="match status" value="1"/>
</dbReference>
<name>A0A1V0GVE5_9RHOB</name>
<gene>
    <name evidence="5" type="ORF">A6J80_17075</name>
    <name evidence="6" type="ORF">PYTT13_16400</name>
</gene>
<keyword evidence="1" id="KW-0805">Transcription regulation</keyword>
<dbReference type="SMART" id="SM00418">
    <property type="entry name" value="HTH_ARSR"/>
    <property type="match status" value="1"/>
</dbReference>
<dbReference type="GO" id="GO:0003677">
    <property type="term" value="F:DNA binding"/>
    <property type="evidence" value="ECO:0007669"/>
    <property type="project" value="UniProtKB-KW"/>
</dbReference>
<reference evidence="5" key="3">
    <citation type="submission" date="2017-12" db="EMBL/GenBank/DDBJ databases">
        <title>FDA dAtabase for Regulatory Grade micrObial Sequences (FDA-ARGOS): Supporting development and validation of Infectious Disease Dx tests.</title>
        <authorList>
            <person name="Campos J."/>
            <person name="Goldberg B."/>
            <person name="Tallon L."/>
            <person name="Sadzewicz L."/>
            <person name="Sengamalay N."/>
            <person name="Ott S."/>
            <person name="Godinez A."/>
            <person name="Nagaraj S."/>
            <person name="Vyas G."/>
            <person name="Aluvathingal J."/>
            <person name="Nadendla S."/>
            <person name="Geyer C."/>
            <person name="Nandy P."/>
            <person name="Hobson J."/>
            <person name="Sichtig H."/>
        </authorList>
    </citation>
    <scope>NUCLEOTIDE SEQUENCE</scope>
    <source>
        <strain evidence="5">FDAARGOS_252</strain>
    </source>
</reference>
<dbReference type="RefSeq" id="WP_051577892.1">
    <property type="nucleotide sequence ID" value="NZ_CAJGAB010000051.1"/>
</dbReference>
<reference evidence="6 8" key="2">
    <citation type="submission" date="2017-10" db="EMBL/GenBank/DDBJ databases">
        <title>Complete genome sequence of Paracoccus yeei TT13 isolated from human skin.</title>
        <authorList>
            <person name="Lee K."/>
            <person name="Lim J.Y."/>
            <person name="Hwang I."/>
        </authorList>
    </citation>
    <scope>NUCLEOTIDE SEQUENCE [LARGE SCALE GENOMIC DNA]</scope>
    <source>
        <strain evidence="6 8">TT13</strain>
    </source>
</reference>
<dbReference type="EMBL" id="CP020442">
    <property type="protein sequence ID" value="ARC37834.1"/>
    <property type="molecule type" value="Genomic_DNA"/>
</dbReference>
<dbReference type="GeneID" id="78899232"/>
<dbReference type="AlphaFoldDB" id="A0A1V0GVE5"/>
<dbReference type="PROSITE" id="PS50987">
    <property type="entry name" value="HTH_ARSR_2"/>
    <property type="match status" value="1"/>
</dbReference>
<evidence type="ECO:0000313" key="6">
    <source>
        <dbReference type="EMBL" id="ATQ57220.1"/>
    </source>
</evidence>
<organism evidence="5 7">
    <name type="scientific">Paracoccus yeei</name>
    <dbReference type="NCBI Taxonomy" id="147645"/>
    <lineage>
        <taxon>Bacteria</taxon>
        <taxon>Pseudomonadati</taxon>
        <taxon>Pseudomonadota</taxon>
        <taxon>Alphaproteobacteria</taxon>
        <taxon>Rhodobacterales</taxon>
        <taxon>Paracoccaceae</taxon>
        <taxon>Paracoccus</taxon>
    </lineage>
</organism>
<dbReference type="InterPro" id="IPR036390">
    <property type="entry name" value="WH_DNA-bd_sf"/>
</dbReference>
<dbReference type="PANTHER" id="PTHR43132">
    <property type="entry name" value="ARSENICAL RESISTANCE OPERON REPRESSOR ARSR-RELATED"/>
    <property type="match status" value="1"/>
</dbReference>
<sequence>MTQADALSAQELTILSETFRLLGDSSRLKILLSCSAGPKTVTELSEELALSQSLVSHHLRLLRGARLVRGERQSKNVFYEIADRHVSGMISDMVIHIREDEEE</sequence>
<accession>A0A1V0GVE5</accession>
<evidence type="ECO:0000256" key="3">
    <source>
        <dbReference type="ARBA" id="ARBA00023163"/>
    </source>
</evidence>
<protein>
    <submittedName>
        <fullName evidence="5">ArsR family transcriptional regulator</fullName>
    </submittedName>
</protein>
<dbReference type="InterPro" id="IPR011991">
    <property type="entry name" value="ArsR-like_HTH"/>
</dbReference>
<dbReference type="eggNOG" id="COG0640">
    <property type="taxonomic scope" value="Bacteria"/>
</dbReference>
<evidence type="ECO:0000313" key="7">
    <source>
        <dbReference type="Proteomes" id="UP000191257"/>
    </source>
</evidence>
<dbReference type="EMBL" id="CP024422">
    <property type="protein sequence ID" value="ATQ57220.1"/>
    <property type="molecule type" value="Genomic_DNA"/>
</dbReference>
<dbReference type="KEGG" id="pye:A6J80_17075"/>
<feature type="domain" description="HTH arsR-type" evidence="4">
    <location>
        <begin position="7"/>
        <end position="101"/>
    </location>
</feature>
<evidence type="ECO:0000313" key="8">
    <source>
        <dbReference type="Proteomes" id="UP000229314"/>
    </source>
</evidence>
<proteinExistence type="predicted"/>
<dbReference type="InterPro" id="IPR001845">
    <property type="entry name" value="HTH_ArsR_DNA-bd_dom"/>
</dbReference>
<dbReference type="PANTHER" id="PTHR43132:SF6">
    <property type="entry name" value="HTH-TYPE TRANSCRIPTIONAL REPRESSOR CZRA"/>
    <property type="match status" value="1"/>
</dbReference>
<evidence type="ECO:0000313" key="5">
    <source>
        <dbReference type="EMBL" id="ARC37834.1"/>
    </source>
</evidence>
<dbReference type="InterPro" id="IPR036388">
    <property type="entry name" value="WH-like_DNA-bd_sf"/>
</dbReference>
<dbReference type="GO" id="GO:0003700">
    <property type="term" value="F:DNA-binding transcription factor activity"/>
    <property type="evidence" value="ECO:0007669"/>
    <property type="project" value="InterPro"/>
</dbReference>
<dbReference type="Proteomes" id="UP000229314">
    <property type="component" value="Chromosome"/>
</dbReference>
<dbReference type="Gene3D" id="1.10.10.10">
    <property type="entry name" value="Winged helix-like DNA-binding domain superfamily/Winged helix DNA-binding domain"/>
    <property type="match status" value="1"/>
</dbReference>
<dbReference type="PRINTS" id="PR00778">
    <property type="entry name" value="HTHARSR"/>
</dbReference>
<dbReference type="NCBIfam" id="NF033788">
    <property type="entry name" value="HTH_metalloreg"/>
    <property type="match status" value="1"/>
</dbReference>
<dbReference type="SUPFAM" id="SSF46785">
    <property type="entry name" value="Winged helix' DNA-binding domain"/>
    <property type="match status" value="1"/>
</dbReference>
<dbReference type="Proteomes" id="UP000191257">
    <property type="component" value="Chromosome"/>
</dbReference>
<keyword evidence="2" id="KW-0238">DNA-binding</keyword>
<evidence type="ECO:0000256" key="2">
    <source>
        <dbReference type="ARBA" id="ARBA00023125"/>
    </source>
</evidence>
<dbReference type="CDD" id="cd00090">
    <property type="entry name" value="HTH_ARSR"/>
    <property type="match status" value="1"/>
</dbReference>
<keyword evidence="3" id="KW-0804">Transcription</keyword>